<dbReference type="EMBL" id="RQFD01000003">
    <property type="protein sequence ID" value="TGK53220.1"/>
    <property type="molecule type" value="Genomic_DNA"/>
</dbReference>
<protein>
    <submittedName>
        <fullName evidence="1">Uncharacterized protein</fullName>
    </submittedName>
</protein>
<evidence type="ECO:0000313" key="1">
    <source>
        <dbReference type="EMBL" id="TGK53220.1"/>
    </source>
</evidence>
<keyword evidence="2" id="KW-1185">Reference proteome</keyword>
<comment type="caution">
    <text evidence="1">The sequence shown here is derived from an EMBL/GenBank/DDBJ whole genome shotgun (WGS) entry which is preliminary data.</text>
</comment>
<organism evidence="1 2">
    <name type="scientific">Leptospira bouyouniensis</name>
    <dbReference type="NCBI Taxonomy" id="2484911"/>
    <lineage>
        <taxon>Bacteria</taxon>
        <taxon>Pseudomonadati</taxon>
        <taxon>Spirochaetota</taxon>
        <taxon>Spirochaetia</taxon>
        <taxon>Leptospirales</taxon>
        <taxon>Leptospiraceae</taxon>
        <taxon>Leptospira</taxon>
    </lineage>
</organism>
<accession>A0ABY2L982</accession>
<gene>
    <name evidence="1" type="ORF">EHQ10_05625</name>
</gene>
<sequence>MSPIQYRIRELKSNIENITELEFKYRYKLDIPSGAESFRINLLKKLEFEKNVNTKEIETLSVILSELNTEKIKSMENEMKPPAVRLKLLDEVIDGEEQFEAFIFDQVVERGNFEKCQRTLRANSEFVTRGSIYSKNKVDSSEVTR</sequence>
<evidence type="ECO:0000313" key="2">
    <source>
        <dbReference type="Proteomes" id="UP000297617"/>
    </source>
</evidence>
<reference evidence="2" key="1">
    <citation type="journal article" date="2019" name="PLoS Negl. Trop. Dis.">
        <title>Revisiting the worldwide diversity of Leptospira species in the environment.</title>
        <authorList>
            <person name="Vincent A.T."/>
            <person name="Schiettekatte O."/>
            <person name="Bourhy P."/>
            <person name="Veyrier F.J."/>
            <person name="Picardeau M."/>
        </authorList>
    </citation>
    <scope>NUCLEOTIDE SEQUENCE [LARGE SCALE GENOMIC DNA]</scope>
    <source>
        <strain evidence="2">201800295</strain>
    </source>
</reference>
<proteinExistence type="predicted"/>
<name>A0ABY2L982_9LEPT</name>
<dbReference type="Proteomes" id="UP000297617">
    <property type="component" value="Unassembled WGS sequence"/>
</dbReference>